<evidence type="ECO:0000256" key="8">
    <source>
        <dbReference type="SAM" id="MobiDB-lite"/>
    </source>
</evidence>
<comment type="similarity">
    <text evidence="3">Belongs to the HARBI1 family.</text>
</comment>
<dbReference type="Pfam" id="PF13359">
    <property type="entry name" value="DDE_Tnp_4"/>
    <property type="match status" value="1"/>
</dbReference>
<evidence type="ECO:0000259" key="9">
    <source>
        <dbReference type="Pfam" id="PF13359"/>
    </source>
</evidence>
<feature type="region of interest" description="Disordered" evidence="8">
    <location>
        <begin position="378"/>
        <end position="403"/>
    </location>
</feature>
<evidence type="ECO:0000259" key="10">
    <source>
        <dbReference type="Pfam" id="PF26138"/>
    </source>
</evidence>
<evidence type="ECO:0000256" key="1">
    <source>
        <dbReference type="ARBA" id="ARBA00001968"/>
    </source>
</evidence>
<feature type="compositionally biased region" description="Acidic residues" evidence="8">
    <location>
        <begin position="378"/>
        <end position="400"/>
    </location>
</feature>
<keyword evidence="7" id="KW-0539">Nucleus</keyword>
<dbReference type="InterPro" id="IPR058353">
    <property type="entry name" value="DUF8040"/>
</dbReference>
<keyword evidence="4" id="KW-0540">Nuclease</keyword>
<dbReference type="Proteomes" id="UP000189703">
    <property type="component" value="Unplaced"/>
</dbReference>
<keyword evidence="11" id="KW-1185">Reference proteome</keyword>
<dbReference type="eggNOG" id="KOG4585">
    <property type="taxonomic scope" value="Eukaryota"/>
</dbReference>
<keyword evidence="6" id="KW-0378">Hydrolase</keyword>
<dbReference type="InterPro" id="IPR027806">
    <property type="entry name" value="HARBI1_dom"/>
</dbReference>
<reference evidence="12 13" key="1">
    <citation type="submission" date="2025-04" db="UniProtKB">
        <authorList>
            <consortium name="RefSeq"/>
        </authorList>
    </citation>
    <scope>IDENTIFICATION</scope>
</reference>
<dbReference type="OrthoDB" id="1681765at2759"/>
<feature type="domain" description="DDE Tnp4" evidence="9">
    <location>
        <begin position="193"/>
        <end position="353"/>
    </location>
</feature>
<evidence type="ECO:0000256" key="2">
    <source>
        <dbReference type="ARBA" id="ARBA00004123"/>
    </source>
</evidence>
<accession>A0A1U8B4A1</accession>
<evidence type="ECO:0000256" key="7">
    <source>
        <dbReference type="ARBA" id="ARBA00023242"/>
    </source>
</evidence>
<comment type="cofactor">
    <cofactor evidence="1">
        <name>a divalent metal cation</name>
        <dbReference type="ChEBI" id="CHEBI:60240"/>
    </cofactor>
</comment>
<feature type="region of interest" description="Disordered" evidence="8">
    <location>
        <begin position="423"/>
        <end position="453"/>
    </location>
</feature>
<evidence type="ECO:0000256" key="5">
    <source>
        <dbReference type="ARBA" id="ARBA00022723"/>
    </source>
</evidence>
<sequence length="453" mass="53035">MYLRHQHKELGNGQSTDIADLGIIDPYDLDDSDEEIIEFFVAMEMMRYYETCSRKQPYYTSKISGHAYVMEILNDLEHPERCCKEFRMEPHVFRNFANLLRELGLMKNTTYITVEESLAIFLLTVGHNEQNRLIAERFQHSKSTISVHLRRTCKAICRLGKELIQPPSFDQPHPYIKRTEKYYPWFKDCIGAIDGTHVSAWVPQQQQIPYKGRKSKCTTNVMAACSFDMHFTFVYVGWEGSAHDSRVLSEAISRPDLQFPHPPTGKYYLVDSGYSNMIGYLTPYSGERYHLNEYCGPHRRFNSKKELFNFTHSCLRNVIERCFGVLKSKFLILGNMPSFDLKMQRYIVMACFITYNFIKKEAHHDVEFERWAREELVYEEEDEDEEDSESEEEEDDEVADLEMTNLRDRIADDMWACYQTYQERSHSMSSVKVCGEPSSPKDSLPDCPLNECG</sequence>
<protein>
    <submittedName>
        <fullName evidence="12 13">Uncharacterized protein LOC104609543</fullName>
    </submittedName>
</protein>
<dbReference type="PANTHER" id="PTHR22930:SF280">
    <property type="entry name" value="OS11G0202600 PROTEIN"/>
    <property type="match status" value="1"/>
</dbReference>
<name>A0A1U8B4A1_NELNU</name>
<dbReference type="GO" id="GO:0004518">
    <property type="term" value="F:nuclease activity"/>
    <property type="evidence" value="ECO:0007669"/>
    <property type="project" value="UniProtKB-KW"/>
</dbReference>
<dbReference type="GO" id="GO:0046872">
    <property type="term" value="F:metal ion binding"/>
    <property type="evidence" value="ECO:0007669"/>
    <property type="project" value="UniProtKB-KW"/>
</dbReference>
<evidence type="ECO:0000313" key="11">
    <source>
        <dbReference type="Proteomes" id="UP000189703"/>
    </source>
</evidence>
<gene>
    <name evidence="12 13" type="primary">LOC104609543</name>
</gene>
<dbReference type="OMA" id="GTHISAC"/>
<dbReference type="GO" id="GO:0005634">
    <property type="term" value="C:nucleus"/>
    <property type="evidence" value="ECO:0007669"/>
    <property type="project" value="UniProtKB-SubCell"/>
</dbReference>
<keyword evidence="5" id="KW-0479">Metal-binding</keyword>
<organism evidence="11 13">
    <name type="scientific">Nelumbo nucifera</name>
    <name type="common">Sacred lotus</name>
    <dbReference type="NCBI Taxonomy" id="4432"/>
    <lineage>
        <taxon>Eukaryota</taxon>
        <taxon>Viridiplantae</taxon>
        <taxon>Streptophyta</taxon>
        <taxon>Embryophyta</taxon>
        <taxon>Tracheophyta</taxon>
        <taxon>Spermatophyta</taxon>
        <taxon>Magnoliopsida</taxon>
        <taxon>Proteales</taxon>
        <taxon>Nelumbonaceae</taxon>
        <taxon>Nelumbo</taxon>
    </lineage>
</organism>
<dbReference type="GeneID" id="104609543"/>
<evidence type="ECO:0000256" key="6">
    <source>
        <dbReference type="ARBA" id="ARBA00022801"/>
    </source>
</evidence>
<feature type="domain" description="DUF8040" evidence="10">
    <location>
        <begin position="60"/>
        <end position="158"/>
    </location>
</feature>
<comment type="subcellular location">
    <subcellularLocation>
        <location evidence="2">Nucleus</location>
    </subcellularLocation>
</comment>
<dbReference type="KEGG" id="nnu:104609543"/>
<dbReference type="GO" id="GO:0016787">
    <property type="term" value="F:hydrolase activity"/>
    <property type="evidence" value="ECO:0007669"/>
    <property type="project" value="UniProtKB-KW"/>
</dbReference>
<evidence type="ECO:0000256" key="4">
    <source>
        <dbReference type="ARBA" id="ARBA00022722"/>
    </source>
</evidence>
<evidence type="ECO:0000313" key="13">
    <source>
        <dbReference type="RefSeq" id="XP_010274187.1"/>
    </source>
</evidence>
<dbReference type="AlphaFoldDB" id="A0A1U8B4A1"/>
<evidence type="ECO:0000256" key="3">
    <source>
        <dbReference type="ARBA" id="ARBA00006958"/>
    </source>
</evidence>
<dbReference type="InterPro" id="IPR045249">
    <property type="entry name" value="HARBI1-like"/>
</dbReference>
<dbReference type="PANTHER" id="PTHR22930">
    <property type="match status" value="1"/>
</dbReference>
<dbReference type="RefSeq" id="XP_010274186.1">
    <property type="nucleotide sequence ID" value="XM_010275884.2"/>
</dbReference>
<evidence type="ECO:0000313" key="12">
    <source>
        <dbReference type="RefSeq" id="XP_010274186.1"/>
    </source>
</evidence>
<dbReference type="Pfam" id="PF26138">
    <property type="entry name" value="DUF8040"/>
    <property type="match status" value="1"/>
</dbReference>
<proteinExistence type="inferred from homology"/>
<dbReference type="RefSeq" id="XP_010274187.1">
    <property type="nucleotide sequence ID" value="XM_010275885.2"/>
</dbReference>